<comment type="caution">
    <text evidence="1">The sequence shown here is derived from an EMBL/GenBank/DDBJ whole genome shotgun (WGS) entry which is preliminary data.</text>
</comment>
<dbReference type="SFLD" id="SFLDG01135">
    <property type="entry name" value="C1.5.6:_HAD__Beta-PGM__Phospha"/>
    <property type="match status" value="1"/>
</dbReference>
<reference evidence="2" key="1">
    <citation type="journal article" date="2019" name="Int. J. Syst. Evol. Microbiol.">
        <title>The Global Catalogue of Microorganisms (GCM) 10K type strain sequencing project: providing services to taxonomists for standard genome sequencing and annotation.</title>
        <authorList>
            <consortium name="The Broad Institute Genomics Platform"/>
            <consortium name="The Broad Institute Genome Sequencing Center for Infectious Disease"/>
            <person name="Wu L."/>
            <person name="Ma J."/>
        </authorList>
    </citation>
    <scope>NUCLEOTIDE SEQUENCE [LARGE SCALE GENOMIC DNA]</scope>
    <source>
        <strain evidence="2">JCM 32226</strain>
    </source>
</reference>
<dbReference type="InterPro" id="IPR023198">
    <property type="entry name" value="PGP-like_dom2"/>
</dbReference>
<dbReference type="InterPro" id="IPR023214">
    <property type="entry name" value="HAD_sf"/>
</dbReference>
<dbReference type="Proteomes" id="UP001501321">
    <property type="component" value="Unassembled WGS sequence"/>
</dbReference>
<dbReference type="PANTHER" id="PTHR18901:SF38">
    <property type="entry name" value="PSEUDOURIDINE-5'-PHOSPHATASE"/>
    <property type="match status" value="1"/>
</dbReference>
<dbReference type="RefSeq" id="WP_345014733.1">
    <property type="nucleotide sequence ID" value="NZ_BAABFC010000028.1"/>
</dbReference>
<dbReference type="Pfam" id="PF00702">
    <property type="entry name" value="Hydrolase"/>
    <property type="match status" value="1"/>
</dbReference>
<dbReference type="EMBL" id="BAABFC010000028">
    <property type="protein sequence ID" value="GAA4503879.1"/>
    <property type="molecule type" value="Genomic_DNA"/>
</dbReference>
<dbReference type="NCBIfam" id="TIGR01509">
    <property type="entry name" value="HAD-SF-IA-v3"/>
    <property type="match status" value="1"/>
</dbReference>
<evidence type="ECO:0000313" key="1">
    <source>
        <dbReference type="EMBL" id="GAA4503879.1"/>
    </source>
</evidence>
<protein>
    <submittedName>
        <fullName evidence="1">HAD family phosphatase</fullName>
    </submittedName>
</protein>
<accession>A0ABP8QK53</accession>
<gene>
    <name evidence="1" type="ORF">GCM10023095_30830</name>
</gene>
<organism evidence="1 2">
    <name type="scientific">Pseudaeromonas paramecii</name>
    <dbReference type="NCBI Taxonomy" id="2138166"/>
    <lineage>
        <taxon>Bacteria</taxon>
        <taxon>Pseudomonadati</taxon>
        <taxon>Pseudomonadota</taxon>
        <taxon>Gammaproteobacteria</taxon>
        <taxon>Aeromonadales</taxon>
        <taxon>Aeromonadaceae</taxon>
        <taxon>Pseudaeromonas</taxon>
    </lineage>
</organism>
<dbReference type="Gene3D" id="3.40.50.1000">
    <property type="entry name" value="HAD superfamily/HAD-like"/>
    <property type="match status" value="1"/>
</dbReference>
<dbReference type="SFLD" id="SFLDG01129">
    <property type="entry name" value="C1.5:_HAD__Beta-PGM__Phosphata"/>
    <property type="match status" value="1"/>
</dbReference>
<dbReference type="SUPFAM" id="SSF56784">
    <property type="entry name" value="HAD-like"/>
    <property type="match status" value="1"/>
</dbReference>
<keyword evidence="2" id="KW-1185">Reference proteome</keyword>
<dbReference type="Gene3D" id="1.10.150.240">
    <property type="entry name" value="Putative phosphatase, domain 2"/>
    <property type="match status" value="1"/>
</dbReference>
<dbReference type="PANTHER" id="PTHR18901">
    <property type="entry name" value="2-DEOXYGLUCOSE-6-PHOSPHATE PHOSPHATASE 2"/>
    <property type="match status" value="1"/>
</dbReference>
<dbReference type="PRINTS" id="PR00413">
    <property type="entry name" value="HADHALOGNASE"/>
</dbReference>
<proteinExistence type="predicted"/>
<dbReference type="InterPro" id="IPR036412">
    <property type="entry name" value="HAD-like_sf"/>
</dbReference>
<dbReference type="NCBIfam" id="TIGR01549">
    <property type="entry name" value="HAD-SF-IA-v1"/>
    <property type="match status" value="1"/>
</dbReference>
<dbReference type="InterPro" id="IPR006439">
    <property type="entry name" value="HAD-SF_hydro_IA"/>
</dbReference>
<dbReference type="SFLD" id="SFLDS00003">
    <property type="entry name" value="Haloacid_Dehalogenase"/>
    <property type="match status" value="1"/>
</dbReference>
<name>A0ABP8QK53_9GAMM</name>
<evidence type="ECO:0000313" key="2">
    <source>
        <dbReference type="Proteomes" id="UP001501321"/>
    </source>
</evidence>
<sequence length="225" mass="24255">MTRLSCQTVQAVIFDMDGVLVDSEPLYMRVERQSFARHGVFLAPADQDRFVGTSQRQMWQTIRQEYGLEAELDTLIAEHQQAVLAALRQQPLPAMPGVADLLAALAAAGKPCALASSSPRALVETMLETIGLSTCFSQTVCGDEVRLSKPEPDIFLQAADRLGVAPAHCLVIEDSAHGVTAAKAAGMPCIGLQNPNSGNQSLAAADWCCHSHEEIYQQLLRGCHV</sequence>